<feature type="transmembrane region" description="Helical" evidence="8">
    <location>
        <begin position="174"/>
        <end position="194"/>
    </location>
</feature>
<feature type="transmembrane region" description="Helical" evidence="8">
    <location>
        <begin position="378"/>
        <end position="399"/>
    </location>
</feature>
<organism evidence="10 11">
    <name type="scientific">Nitratidesulfovibrio vulgaris (strain DP4)</name>
    <name type="common">Desulfovibrio vulgaris</name>
    <dbReference type="NCBI Taxonomy" id="391774"/>
    <lineage>
        <taxon>Bacteria</taxon>
        <taxon>Pseudomonadati</taxon>
        <taxon>Thermodesulfobacteriota</taxon>
        <taxon>Desulfovibrionia</taxon>
        <taxon>Desulfovibrionales</taxon>
        <taxon>Desulfovibrionaceae</taxon>
        <taxon>Nitratidesulfovibrio</taxon>
    </lineage>
</organism>
<keyword evidence="7 8" id="KW-0472">Membrane</keyword>
<evidence type="ECO:0000313" key="10">
    <source>
        <dbReference type="EMBL" id="ABM28810.1"/>
    </source>
</evidence>
<evidence type="ECO:0000256" key="3">
    <source>
        <dbReference type="ARBA" id="ARBA00022475"/>
    </source>
</evidence>
<keyword evidence="3" id="KW-1003">Cell membrane</keyword>
<comment type="subcellular location">
    <subcellularLocation>
        <location evidence="1">Cell inner membrane</location>
        <topology evidence="1">Multi-pass membrane protein</topology>
    </subcellularLocation>
</comment>
<dbReference type="Gene3D" id="1.20.81.30">
    <property type="entry name" value="Type II secretion system (T2SS), domain F"/>
    <property type="match status" value="2"/>
</dbReference>
<name>A0A0H3A8Y9_NITV4</name>
<dbReference type="HOGENOM" id="CLU_035032_2_1_7"/>
<keyword evidence="6 8" id="KW-1133">Transmembrane helix</keyword>
<dbReference type="InterPro" id="IPR003004">
    <property type="entry name" value="GspF/PilC"/>
</dbReference>
<dbReference type="Pfam" id="PF00482">
    <property type="entry name" value="T2SSF"/>
    <property type="match status" value="2"/>
</dbReference>
<evidence type="ECO:0000256" key="8">
    <source>
        <dbReference type="SAM" id="Phobius"/>
    </source>
</evidence>
<dbReference type="InterPro" id="IPR018076">
    <property type="entry name" value="T2SS_GspF_dom"/>
</dbReference>
<evidence type="ECO:0000256" key="7">
    <source>
        <dbReference type="ARBA" id="ARBA00023136"/>
    </source>
</evidence>
<dbReference type="EMBL" id="CP000527">
    <property type="protein sequence ID" value="ABM28810.1"/>
    <property type="molecule type" value="Genomic_DNA"/>
</dbReference>
<feature type="domain" description="Type II secretion system protein GspF" evidence="9">
    <location>
        <begin position="275"/>
        <end position="397"/>
    </location>
</feature>
<dbReference type="GO" id="GO:0005886">
    <property type="term" value="C:plasma membrane"/>
    <property type="evidence" value="ECO:0007669"/>
    <property type="project" value="UniProtKB-SubCell"/>
</dbReference>
<comment type="similarity">
    <text evidence="2">Belongs to the GSP F family.</text>
</comment>
<dbReference type="AlphaFoldDB" id="A0A0H3A8Y9"/>
<evidence type="ECO:0000256" key="5">
    <source>
        <dbReference type="ARBA" id="ARBA00022692"/>
    </source>
</evidence>
<feature type="transmembrane region" description="Helical" evidence="8">
    <location>
        <begin position="214"/>
        <end position="240"/>
    </location>
</feature>
<dbReference type="KEGG" id="dvl:Dvul_1793"/>
<keyword evidence="4" id="KW-0997">Cell inner membrane</keyword>
<evidence type="ECO:0000313" key="11">
    <source>
        <dbReference type="Proteomes" id="UP000009173"/>
    </source>
</evidence>
<keyword evidence="5 8" id="KW-0812">Transmembrane</keyword>
<gene>
    <name evidence="10" type="ordered locus">Dvul_1793</name>
</gene>
<reference evidence="11" key="1">
    <citation type="journal article" date="2009" name="Environ. Microbiol.">
        <title>Contribution of mobile genetic elements to Desulfovibrio vulgaris genome plasticity.</title>
        <authorList>
            <person name="Walker C.B."/>
            <person name="Stolyar S."/>
            <person name="Chivian D."/>
            <person name="Pinel N."/>
            <person name="Gabster J.A."/>
            <person name="Dehal P.S."/>
            <person name="He Z."/>
            <person name="Yang Z.K."/>
            <person name="Yen H.C."/>
            <person name="Zhou J."/>
            <person name="Wall J.D."/>
            <person name="Hazen T.C."/>
            <person name="Arkin A.P."/>
            <person name="Stahl D.A."/>
        </authorList>
    </citation>
    <scope>NUCLEOTIDE SEQUENCE [LARGE SCALE GENOMIC DNA]</scope>
    <source>
        <strain evidence="11">DP4</strain>
    </source>
</reference>
<evidence type="ECO:0000256" key="1">
    <source>
        <dbReference type="ARBA" id="ARBA00004429"/>
    </source>
</evidence>
<proteinExistence type="inferred from homology"/>
<dbReference type="FunFam" id="1.20.81.30:FF:000001">
    <property type="entry name" value="Type II secretion system protein F"/>
    <property type="match status" value="2"/>
</dbReference>
<dbReference type="PRINTS" id="PR00812">
    <property type="entry name" value="BCTERIALGSPF"/>
</dbReference>
<sequence length="408" mass="44786">MASFSYTARNENGVKMEGVIDAESTEAARAILFSRGYVPLEVKAGAGGGFSLGLGALADALSPIPPKELILFTKQFRTLFQAGIPITQLLQVLQNQTEHKRLKAIAAEMSQAIMGGATLYDAFRAHPKVFSELYCSMMRAGEASGALGEVMNRLVYLLEHEHKIRSDIKSALRYPKMVVGALAVAFFVLLNLVIPKFADIFARAKIELPLPTRIAIGMHHILATYWYVVLAVVVAGIFAYKYWVRTEEGRYWRDRLVLRLPGVGPVIQKSVMARFASIFAILQSSGVSVLDALDVLNNTIGNAAIAREFTRIQEQLREGRGIAEPLRTARFFTPLVVNMVAIGEESGSLDAMLNDVARHYDEEVEYAVAGMAEAIGPVLIITLAAVVGFFALAIFMPMWDLTKVAKKM</sequence>
<dbReference type="InterPro" id="IPR042094">
    <property type="entry name" value="T2SS_GspF_sf"/>
</dbReference>
<dbReference type="PANTHER" id="PTHR30012">
    <property type="entry name" value="GENERAL SECRETION PATHWAY PROTEIN"/>
    <property type="match status" value="1"/>
</dbReference>
<evidence type="ECO:0000256" key="6">
    <source>
        <dbReference type="ARBA" id="ARBA00022989"/>
    </source>
</evidence>
<protein>
    <submittedName>
        <fullName evidence="10">Type II secretion system protein</fullName>
    </submittedName>
</protein>
<feature type="domain" description="Type II secretion system protein GspF" evidence="9">
    <location>
        <begin position="72"/>
        <end position="195"/>
    </location>
</feature>
<dbReference type="Proteomes" id="UP000009173">
    <property type="component" value="Chromosome"/>
</dbReference>
<evidence type="ECO:0000256" key="4">
    <source>
        <dbReference type="ARBA" id="ARBA00022519"/>
    </source>
</evidence>
<dbReference type="PANTHER" id="PTHR30012:SF4">
    <property type="entry name" value="MSHA BIOGENESIS PROTEIN MSHG"/>
    <property type="match status" value="1"/>
</dbReference>
<evidence type="ECO:0000259" key="9">
    <source>
        <dbReference type="Pfam" id="PF00482"/>
    </source>
</evidence>
<accession>A0A0H3A8Y9</accession>
<dbReference type="GO" id="GO:0015628">
    <property type="term" value="P:protein secretion by the type II secretion system"/>
    <property type="evidence" value="ECO:0007669"/>
    <property type="project" value="TreeGrafter"/>
</dbReference>
<dbReference type="RefSeq" id="WP_011792469.1">
    <property type="nucleotide sequence ID" value="NC_008751.1"/>
</dbReference>
<evidence type="ECO:0000256" key="2">
    <source>
        <dbReference type="ARBA" id="ARBA00005745"/>
    </source>
</evidence>